<name>A0A0P9MRJ1_PSESX</name>
<dbReference type="Proteomes" id="UP000050381">
    <property type="component" value="Unassembled WGS sequence"/>
</dbReference>
<dbReference type="AlphaFoldDB" id="A0A0P9MRJ1"/>
<accession>A0A0P9MRJ1</accession>
<organism evidence="1 2">
    <name type="scientific">Pseudomonas syringae pv. castaneae</name>
    <dbReference type="NCBI Taxonomy" id="264450"/>
    <lineage>
        <taxon>Bacteria</taxon>
        <taxon>Pseudomonadati</taxon>
        <taxon>Pseudomonadota</taxon>
        <taxon>Gammaproteobacteria</taxon>
        <taxon>Pseudomonadales</taxon>
        <taxon>Pseudomonadaceae</taxon>
        <taxon>Pseudomonas</taxon>
        <taxon>Pseudomonas syringae</taxon>
    </lineage>
</organism>
<gene>
    <name evidence="1" type="ORF">ALO79_100231</name>
</gene>
<comment type="caution">
    <text evidence="1">The sequence shown here is derived from an EMBL/GenBank/DDBJ whole genome shotgun (WGS) entry which is preliminary data.</text>
</comment>
<sequence length="63" mass="7682">MQRKVSDHCHRWTRHRRYAYERPAHRQVENRRRLRKTQAARLQTTMELHALGESRGLIQSGFL</sequence>
<evidence type="ECO:0000313" key="2">
    <source>
        <dbReference type="Proteomes" id="UP000050381"/>
    </source>
</evidence>
<reference evidence="1 2" key="1">
    <citation type="submission" date="2015-09" db="EMBL/GenBank/DDBJ databases">
        <title>Genome announcement of multiple Pseudomonas syringae strains.</title>
        <authorList>
            <person name="Thakur S."/>
            <person name="Wang P.W."/>
            <person name="Gong Y."/>
            <person name="Weir B.S."/>
            <person name="Guttman D.S."/>
        </authorList>
    </citation>
    <scope>NUCLEOTIDE SEQUENCE [LARGE SCALE GENOMIC DNA]</scope>
    <source>
        <strain evidence="1 2">ICMP9419</strain>
    </source>
</reference>
<proteinExistence type="predicted"/>
<evidence type="ECO:0000313" key="1">
    <source>
        <dbReference type="EMBL" id="KPW91260.1"/>
    </source>
</evidence>
<protein>
    <submittedName>
        <fullName evidence="1">Uncharacterized protein</fullName>
    </submittedName>
</protein>
<dbReference type="EMBL" id="LJQD01000457">
    <property type="protein sequence ID" value="KPW91260.1"/>
    <property type="molecule type" value="Genomic_DNA"/>
</dbReference>
<dbReference type="RefSeq" id="WP_134941761.1">
    <property type="nucleotide sequence ID" value="NZ_LIIH01000151.1"/>
</dbReference>